<dbReference type="RefSeq" id="WP_256407403.1">
    <property type="nucleotide sequence ID" value="NZ_JANHDN010000001.1"/>
</dbReference>
<reference evidence="1 2" key="1">
    <citation type="journal article" date="2019" name="Int. J. Syst. Evol. Microbiol.">
        <title>The Global Catalogue of Microorganisms (GCM) 10K type strain sequencing project: providing services to taxonomists for standard genome sequencing and annotation.</title>
        <authorList>
            <consortium name="The Broad Institute Genomics Platform"/>
            <consortium name="The Broad Institute Genome Sequencing Center for Infectious Disease"/>
            <person name="Wu L."/>
            <person name="Ma J."/>
        </authorList>
    </citation>
    <scope>NUCLEOTIDE SEQUENCE [LARGE SCALE GENOMIC DNA]</scope>
    <source>
        <strain evidence="1 2">CGMCC 1.12554</strain>
    </source>
</reference>
<comment type="caution">
    <text evidence="1">The sequence shown here is derived from an EMBL/GenBank/DDBJ whole genome shotgun (WGS) entry which is preliminary data.</text>
</comment>
<protein>
    <recommendedName>
        <fullName evidence="3">Nucleoside 2-deoxyribosyltransferase</fullName>
    </recommendedName>
</protein>
<dbReference type="AlphaFoldDB" id="A0ABD6AGJ6"/>
<keyword evidence="2" id="KW-1185">Reference proteome</keyword>
<gene>
    <name evidence="1" type="ORF">ACFQMF_01780</name>
</gene>
<evidence type="ECO:0000313" key="2">
    <source>
        <dbReference type="Proteomes" id="UP001596545"/>
    </source>
</evidence>
<dbReference type="Proteomes" id="UP001596545">
    <property type="component" value="Unassembled WGS sequence"/>
</dbReference>
<proteinExistence type="predicted"/>
<organism evidence="1 2">
    <name type="scientific">Halorubrum rutilum</name>
    <dbReference type="NCBI Taxonomy" id="1364933"/>
    <lineage>
        <taxon>Archaea</taxon>
        <taxon>Methanobacteriati</taxon>
        <taxon>Methanobacteriota</taxon>
        <taxon>Stenosarchaea group</taxon>
        <taxon>Halobacteria</taxon>
        <taxon>Halobacteriales</taxon>
        <taxon>Haloferacaceae</taxon>
        <taxon>Halorubrum</taxon>
    </lineage>
</organism>
<name>A0ABD6AGJ6_9EURY</name>
<accession>A0ABD6AGJ6</accession>
<dbReference type="Gene3D" id="3.40.50.450">
    <property type="match status" value="1"/>
</dbReference>
<dbReference type="EMBL" id="JBHTBL010000001">
    <property type="protein sequence ID" value="MFC7323302.1"/>
    <property type="molecule type" value="Genomic_DNA"/>
</dbReference>
<dbReference type="SUPFAM" id="SSF52309">
    <property type="entry name" value="N-(deoxy)ribosyltransferase-like"/>
    <property type="match status" value="1"/>
</dbReference>
<sequence length="157" mass="17242">MTTSKSTTVYLAGPVAALDDGGAEWRERVGRDYGEQYDFQNPLAKYNVPVEDLTVVDGVSDPDDHTTVGADEIVTNDKAKLLASDAVLVGYVDTQSIGTPMEVMYAFEREMPVAIWIRDDTDIMDLSPWYLHHASAITNSVEMALGRLDREVSINAA</sequence>
<evidence type="ECO:0008006" key="3">
    <source>
        <dbReference type="Google" id="ProtNLM"/>
    </source>
</evidence>
<evidence type="ECO:0000313" key="1">
    <source>
        <dbReference type="EMBL" id="MFC7323302.1"/>
    </source>
</evidence>